<feature type="compositionally biased region" description="Polar residues" evidence="1">
    <location>
        <begin position="1"/>
        <end position="21"/>
    </location>
</feature>
<name>A0A833VS79_9HYME</name>
<dbReference type="Proteomes" id="UP000655588">
    <property type="component" value="Unassembled WGS sequence"/>
</dbReference>
<keyword evidence="3" id="KW-1185">Reference proteome</keyword>
<gene>
    <name evidence="2" type="ORF">E2986_11885</name>
</gene>
<comment type="caution">
    <text evidence="2">The sequence shown here is derived from an EMBL/GenBank/DDBJ whole genome shotgun (WGS) entry which is preliminary data.</text>
</comment>
<proteinExistence type="predicted"/>
<organism evidence="2 3">
    <name type="scientific">Frieseomelitta varia</name>
    <dbReference type="NCBI Taxonomy" id="561572"/>
    <lineage>
        <taxon>Eukaryota</taxon>
        <taxon>Metazoa</taxon>
        <taxon>Ecdysozoa</taxon>
        <taxon>Arthropoda</taxon>
        <taxon>Hexapoda</taxon>
        <taxon>Insecta</taxon>
        <taxon>Pterygota</taxon>
        <taxon>Neoptera</taxon>
        <taxon>Endopterygota</taxon>
        <taxon>Hymenoptera</taxon>
        <taxon>Apocrita</taxon>
        <taxon>Aculeata</taxon>
        <taxon>Apoidea</taxon>
        <taxon>Anthophila</taxon>
        <taxon>Apidae</taxon>
        <taxon>Frieseomelitta</taxon>
    </lineage>
</organism>
<feature type="compositionally biased region" description="Polar residues" evidence="1">
    <location>
        <begin position="34"/>
        <end position="43"/>
    </location>
</feature>
<dbReference type="EMBL" id="WNWW01000054">
    <property type="protein sequence ID" value="KAF3430436.1"/>
    <property type="molecule type" value="Genomic_DNA"/>
</dbReference>
<protein>
    <submittedName>
        <fullName evidence="2">Uncharacterized protein</fullName>
    </submittedName>
</protein>
<evidence type="ECO:0000313" key="3">
    <source>
        <dbReference type="Proteomes" id="UP000655588"/>
    </source>
</evidence>
<evidence type="ECO:0000313" key="2">
    <source>
        <dbReference type="EMBL" id="KAF3430436.1"/>
    </source>
</evidence>
<reference evidence="2" key="1">
    <citation type="submission" date="2019-11" db="EMBL/GenBank/DDBJ databases">
        <title>The nuclear and mitochondrial genomes of Frieseomelitta varia - a highly eusocial stingless bee (Meliponini) with a permanently sterile worker caste.</title>
        <authorList>
            <person name="Freitas F.C.P."/>
            <person name="Lourenco A.P."/>
            <person name="Nunes F.M.F."/>
            <person name="Paschoal A.R."/>
            <person name="Abreu F.C.P."/>
            <person name="Barbin F.O."/>
            <person name="Bataglia L."/>
            <person name="Cardoso-Junior C.A.M."/>
            <person name="Cervoni M.S."/>
            <person name="Silva S.R."/>
            <person name="Dalarmi F."/>
            <person name="Del Lama M.A."/>
            <person name="Depintor T.S."/>
            <person name="Ferreira K.M."/>
            <person name="Goria P.S."/>
            <person name="Jaskot M.C."/>
            <person name="Lago D.C."/>
            <person name="Luna-Lucena D."/>
            <person name="Moda L.M."/>
            <person name="Nascimento L."/>
            <person name="Pedrino M."/>
            <person name="Rabico F.O."/>
            <person name="Sanches F.C."/>
            <person name="Santos D.E."/>
            <person name="Santos C.G."/>
            <person name="Vieira J."/>
            <person name="Lopes T.F."/>
            <person name="Barchuk A.R."/>
            <person name="Hartfelder K."/>
            <person name="Simoes Z.L.P."/>
            <person name="Bitondi M.M.G."/>
            <person name="Pinheiro D.G."/>
        </authorList>
    </citation>
    <scope>NUCLEOTIDE SEQUENCE</scope>
    <source>
        <strain evidence="2">USP_RPSP 00005682</strain>
        <tissue evidence="2">Whole individual</tissue>
    </source>
</reference>
<dbReference type="AlphaFoldDB" id="A0A833VS79"/>
<feature type="region of interest" description="Disordered" evidence="1">
    <location>
        <begin position="1"/>
        <end position="61"/>
    </location>
</feature>
<accession>A0A833VS79</accession>
<evidence type="ECO:0000256" key="1">
    <source>
        <dbReference type="SAM" id="MobiDB-lite"/>
    </source>
</evidence>
<sequence length="61" mass="6618">MLLSFYVTQTSPKNQKNNDSNGELEDNPEFENSKAGNTETTDGNIVESGRDQHTNGGTIGD</sequence>